<dbReference type="PANTHER" id="PTHR40943:SF1">
    <property type="entry name" value="CYTOPLASMIC PROTEIN"/>
    <property type="match status" value="1"/>
</dbReference>
<gene>
    <name evidence="3" type="ORF">SAMN05421666_1101</name>
</gene>
<organism evidence="3 4">
    <name type="scientific">Roseovarius nanhaiticus</name>
    <dbReference type="NCBI Taxonomy" id="573024"/>
    <lineage>
        <taxon>Bacteria</taxon>
        <taxon>Pseudomonadati</taxon>
        <taxon>Pseudomonadota</taxon>
        <taxon>Alphaproteobacteria</taxon>
        <taxon>Rhodobacterales</taxon>
        <taxon>Roseobacteraceae</taxon>
        <taxon>Roseovarius</taxon>
    </lineage>
</organism>
<dbReference type="PANTHER" id="PTHR40943">
    <property type="entry name" value="CYTOPLASMIC PROTEIN-RELATED"/>
    <property type="match status" value="1"/>
</dbReference>
<evidence type="ECO:0000313" key="3">
    <source>
        <dbReference type="EMBL" id="SIS00525.1"/>
    </source>
</evidence>
<feature type="region of interest" description="Disordered" evidence="1">
    <location>
        <begin position="1"/>
        <end position="42"/>
    </location>
</feature>
<dbReference type="Proteomes" id="UP000186019">
    <property type="component" value="Unassembled WGS sequence"/>
</dbReference>
<accession>A0A1N7FJW7</accession>
<dbReference type="RefSeq" id="WP_076531673.1">
    <property type="nucleotide sequence ID" value="NZ_CANNEL010000001.1"/>
</dbReference>
<protein>
    <submittedName>
        <fullName evidence="3">Predicted enzyme of the cupin superfamily</fullName>
    </submittedName>
</protein>
<dbReference type="AlphaFoldDB" id="A0A1N7FJW7"/>
<dbReference type="Gene3D" id="2.60.120.10">
    <property type="entry name" value="Jelly Rolls"/>
    <property type="match status" value="1"/>
</dbReference>
<keyword evidence="4" id="KW-1185">Reference proteome</keyword>
<sequence length="117" mass="12911">MTQTTFRIDPDPAMEPSALTGEGAFTTGDHSEGNHTHFEAPDESISVGTWECAPCREVVPSWPVHEMMTVVEGAVTLTHNDGRSESFGPGDTFYIAKGQHVVWEITEKLRKMYMIVG</sequence>
<dbReference type="SUPFAM" id="SSF51182">
    <property type="entry name" value="RmlC-like cupins"/>
    <property type="match status" value="1"/>
</dbReference>
<evidence type="ECO:0000259" key="2">
    <source>
        <dbReference type="Pfam" id="PF05899"/>
    </source>
</evidence>
<dbReference type="InterPro" id="IPR008579">
    <property type="entry name" value="UGlyAH_Cupin_dom"/>
</dbReference>
<dbReference type="InterPro" id="IPR011051">
    <property type="entry name" value="RmlC_Cupin_sf"/>
</dbReference>
<reference evidence="3 4" key="1">
    <citation type="submission" date="2017-01" db="EMBL/GenBank/DDBJ databases">
        <authorList>
            <person name="Mah S.A."/>
            <person name="Swanson W.J."/>
            <person name="Moy G.W."/>
            <person name="Vacquier V.D."/>
        </authorList>
    </citation>
    <scope>NUCLEOTIDE SEQUENCE [LARGE SCALE GENOMIC DNA]</scope>
    <source>
        <strain evidence="3 4">DSM 29590</strain>
    </source>
</reference>
<name>A0A1N7FJW7_9RHOB</name>
<dbReference type="InterPro" id="IPR014710">
    <property type="entry name" value="RmlC-like_jellyroll"/>
</dbReference>
<evidence type="ECO:0000313" key="4">
    <source>
        <dbReference type="Proteomes" id="UP000186019"/>
    </source>
</evidence>
<proteinExistence type="predicted"/>
<feature type="domain" description="(S)-ureidoglycine aminohydrolase cupin" evidence="2">
    <location>
        <begin position="40"/>
        <end position="113"/>
    </location>
</feature>
<dbReference type="STRING" id="573024.SAMN05216208_1035"/>
<feature type="compositionally biased region" description="Basic and acidic residues" evidence="1">
    <location>
        <begin position="29"/>
        <end position="40"/>
    </location>
</feature>
<evidence type="ECO:0000256" key="1">
    <source>
        <dbReference type="SAM" id="MobiDB-lite"/>
    </source>
</evidence>
<dbReference type="Pfam" id="PF05899">
    <property type="entry name" value="Cupin_3"/>
    <property type="match status" value="1"/>
</dbReference>
<dbReference type="EMBL" id="FTNV01000001">
    <property type="protein sequence ID" value="SIS00525.1"/>
    <property type="molecule type" value="Genomic_DNA"/>
</dbReference>